<dbReference type="EMBL" id="KV453875">
    <property type="protein sequence ID" value="ODV82727.1"/>
    <property type="molecule type" value="Genomic_DNA"/>
</dbReference>
<feature type="compositionally biased region" description="Acidic residues" evidence="1">
    <location>
        <begin position="7"/>
        <end position="16"/>
    </location>
</feature>
<keyword evidence="4" id="KW-1185">Reference proteome</keyword>
<organism evidence="3 4">
    <name type="scientific">[Candida] arabinofermentans NRRL YB-2248</name>
    <dbReference type="NCBI Taxonomy" id="983967"/>
    <lineage>
        <taxon>Eukaryota</taxon>
        <taxon>Fungi</taxon>
        <taxon>Dikarya</taxon>
        <taxon>Ascomycota</taxon>
        <taxon>Saccharomycotina</taxon>
        <taxon>Pichiomycetes</taxon>
        <taxon>Pichiales</taxon>
        <taxon>Pichiaceae</taxon>
        <taxon>Ogataea</taxon>
        <taxon>Ogataea/Candida clade</taxon>
    </lineage>
</organism>
<dbReference type="Pfam" id="PF11976">
    <property type="entry name" value="Rad60-SLD"/>
    <property type="match status" value="1"/>
</dbReference>
<dbReference type="AlphaFoldDB" id="A0A1E4STG0"/>
<gene>
    <name evidence="3" type="ORF">CANARDRAFT_10256</name>
</gene>
<sequence>MFKAEDDFFAFDEEEASPPSHQPHKKRKKDKKKKHRSIVAIDDASNDQHLNVSTLSRSGSSLSGSRPGSSSKTTSNLNNDNSTVNKDDDIFSMLGLSNVPRSSKVLNNPNSKRTSTKSPSLSRDHVSNQDDNKDLNFLKSLDSQISNTGGHDEEVKALLARHTNTNTIEFIKLKGQSVRLKSVWFNLKIITKLPGTDSLTLDMRMKGTSSIKKIVSHTLDAIKQFTNRHHEMFDYEEYLVFYIEKANMILNQVLRVGSVVQLGYEAPLNEQGDGYYVEVILTTEGEAKILKKLSALDKKDQDPDFNNPKLDEDQIQLILVDKFNTSNPVNILIKRTTRIAELIDVYLMRMNYPENLSVELYIHEDTLLDRSIVISESVLQNNDKLRVVYDESELKDLISNRQNGWDDDDGAESDDEFGIGSINKVTTENVVAEPQYFTINMVGKDKKSVKVQVNPNTQVSTIAEYYLKKAGLPAKTKVKLEFDSEPMRLVDTVGDYELEDDFMVDVILS</sequence>
<dbReference type="SUPFAM" id="SSF54236">
    <property type="entry name" value="Ubiquitin-like"/>
    <property type="match status" value="1"/>
</dbReference>
<evidence type="ECO:0000256" key="1">
    <source>
        <dbReference type="SAM" id="MobiDB-lite"/>
    </source>
</evidence>
<reference evidence="4" key="1">
    <citation type="submission" date="2016-04" db="EMBL/GenBank/DDBJ databases">
        <title>Comparative genomics of biotechnologically important yeasts.</title>
        <authorList>
            <consortium name="DOE Joint Genome Institute"/>
            <person name="Riley R."/>
            <person name="Haridas S."/>
            <person name="Wolfe K.H."/>
            <person name="Lopes M.R."/>
            <person name="Hittinger C.T."/>
            <person name="Goker M."/>
            <person name="Salamov A."/>
            <person name="Wisecaver J."/>
            <person name="Long T.M."/>
            <person name="Aerts A.L."/>
            <person name="Barry K."/>
            <person name="Choi C."/>
            <person name="Clum A."/>
            <person name="Coughlan A.Y."/>
            <person name="Deshpande S."/>
            <person name="Douglass A.P."/>
            <person name="Hanson S.J."/>
            <person name="Klenk H.-P."/>
            <person name="Labutti K."/>
            <person name="Lapidus A."/>
            <person name="Lindquist E."/>
            <person name="Lipzen A."/>
            <person name="Meier-Kolthoff J.P."/>
            <person name="Ohm R.A."/>
            <person name="Otillar R.P."/>
            <person name="Pangilinan J."/>
            <person name="Peng Y."/>
            <person name="Rokas A."/>
            <person name="Rosa C.A."/>
            <person name="Scheuner C."/>
            <person name="Sibirny A.A."/>
            <person name="Slot J.C."/>
            <person name="Stielow J.B."/>
            <person name="Sun H."/>
            <person name="Kurtzman C.P."/>
            <person name="Blackwell M."/>
            <person name="Grigoriev I.V."/>
            <person name="Jeffries T.W."/>
        </authorList>
    </citation>
    <scope>NUCLEOTIDE SEQUENCE [LARGE SCALE GENOMIC DNA]</scope>
    <source>
        <strain evidence="4">NRRL YB-2248</strain>
    </source>
</reference>
<feature type="compositionally biased region" description="Low complexity" evidence="1">
    <location>
        <begin position="53"/>
        <end position="75"/>
    </location>
</feature>
<feature type="compositionally biased region" description="Basic residues" evidence="1">
    <location>
        <begin position="22"/>
        <end position="37"/>
    </location>
</feature>
<dbReference type="InterPro" id="IPR029071">
    <property type="entry name" value="Ubiquitin-like_domsf"/>
</dbReference>
<dbReference type="Gene3D" id="3.10.20.90">
    <property type="entry name" value="Phosphatidylinositol 3-kinase Catalytic Subunit, Chain A, domain 1"/>
    <property type="match status" value="2"/>
</dbReference>
<accession>A0A1E4STG0</accession>
<proteinExistence type="predicted"/>
<dbReference type="CDD" id="cd17080">
    <property type="entry name" value="Ubl_SLD2_Esc2_like"/>
    <property type="match status" value="1"/>
</dbReference>
<dbReference type="OrthoDB" id="3365399at2759"/>
<feature type="region of interest" description="Disordered" evidence="1">
    <location>
        <begin position="100"/>
        <end position="133"/>
    </location>
</feature>
<evidence type="ECO:0000259" key="2">
    <source>
        <dbReference type="Pfam" id="PF11976"/>
    </source>
</evidence>
<evidence type="ECO:0000313" key="4">
    <source>
        <dbReference type="Proteomes" id="UP000094801"/>
    </source>
</evidence>
<name>A0A1E4STG0_9ASCO</name>
<dbReference type="InterPro" id="IPR022617">
    <property type="entry name" value="Rad60/SUMO-like_dom"/>
</dbReference>
<feature type="compositionally biased region" description="Polar residues" evidence="1">
    <location>
        <begin position="100"/>
        <end position="121"/>
    </location>
</feature>
<feature type="domain" description="Rad60/SUMO-like" evidence="2">
    <location>
        <begin position="438"/>
        <end position="508"/>
    </location>
</feature>
<dbReference type="Proteomes" id="UP000094801">
    <property type="component" value="Unassembled WGS sequence"/>
</dbReference>
<dbReference type="STRING" id="983967.A0A1E4STG0"/>
<protein>
    <recommendedName>
        <fullName evidence="2">Rad60/SUMO-like domain-containing protein</fullName>
    </recommendedName>
</protein>
<feature type="compositionally biased region" description="Basic and acidic residues" evidence="1">
    <location>
        <begin position="122"/>
        <end position="133"/>
    </location>
</feature>
<feature type="region of interest" description="Disordered" evidence="1">
    <location>
        <begin position="1"/>
        <end position="88"/>
    </location>
</feature>
<evidence type="ECO:0000313" key="3">
    <source>
        <dbReference type="EMBL" id="ODV82727.1"/>
    </source>
</evidence>